<reference evidence="1 2" key="1">
    <citation type="journal article" date="2019" name="Emerg. Microbes Infect.">
        <title>Comprehensive subspecies identification of 175 nontuberculous mycobacteria species based on 7547 genomic profiles.</title>
        <authorList>
            <person name="Matsumoto Y."/>
            <person name="Kinjo T."/>
            <person name="Motooka D."/>
            <person name="Nabeya D."/>
            <person name="Jung N."/>
            <person name="Uechi K."/>
            <person name="Horii T."/>
            <person name="Iida T."/>
            <person name="Fujita J."/>
            <person name="Nakamura S."/>
        </authorList>
    </citation>
    <scope>NUCLEOTIDE SEQUENCE [LARGE SCALE GENOMIC DNA]</scope>
    <source>
        <strain evidence="1 2">JCM 18538</strain>
    </source>
</reference>
<proteinExistence type="predicted"/>
<evidence type="ECO:0000313" key="1">
    <source>
        <dbReference type="EMBL" id="BBY48873.1"/>
    </source>
</evidence>
<dbReference type="EMBL" id="AP022593">
    <property type="protein sequence ID" value="BBY48873.1"/>
    <property type="molecule type" value="Genomic_DNA"/>
</dbReference>
<dbReference type="AlphaFoldDB" id="A0A7I7RWI4"/>
<accession>A0A7I7RWI4</accession>
<evidence type="ECO:0008006" key="3">
    <source>
        <dbReference type="Google" id="ProtNLM"/>
    </source>
</evidence>
<protein>
    <recommendedName>
        <fullName evidence="3">Cyclodehydratase</fullName>
    </recommendedName>
</protein>
<dbReference type="KEGG" id="marz:MARA_23410"/>
<geneLocation type="plasmid" evidence="2">
    <name>pjcm18538 dna</name>
</geneLocation>
<keyword evidence="2" id="KW-1185">Reference proteome</keyword>
<name>A0A7I7RWI4_9MYCO</name>
<dbReference type="Proteomes" id="UP000467428">
    <property type="component" value="Chromosome"/>
</dbReference>
<sequence>MTRYTLDPAMPVLMRPDDTVQVGWDPRRAVLVSPPAGLTTDALADLLRALQSGLTLPVFTALMLNRGAHDAGSAAELVDSLTRSKVLTVDVPRTRSASVRVHGRGPLSDLLTGALRCSGNRIAISRLSHAGVNPRNTDLVVLSDYLVTDPQVVHDLHDAGVPHLQVRVRDGTGLIGPLVVPGQTSCLRCADLHRSDRDAAWPAVAAQLRRTVGNADRATVLATAALALDQVERVVKAVRGCGGPGLRDAPPPTLDTTLEFDVHTGSTISRRWSRHPRCGC</sequence>
<gene>
    <name evidence="1" type="ORF">MARA_23410</name>
</gene>
<evidence type="ECO:0000313" key="2">
    <source>
        <dbReference type="Proteomes" id="UP000467428"/>
    </source>
</evidence>
<dbReference type="RefSeq" id="WP_163918594.1">
    <property type="nucleotide sequence ID" value="NZ_AP022593.1"/>
</dbReference>
<organism evidence="1 2">
    <name type="scientific">Mycolicibacterium arabiense</name>
    <dbReference type="NCBI Taxonomy" id="1286181"/>
    <lineage>
        <taxon>Bacteria</taxon>
        <taxon>Bacillati</taxon>
        <taxon>Actinomycetota</taxon>
        <taxon>Actinomycetes</taxon>
        <taxon>Mycobacteriales</taxon>
        <taxon>Mycobacteriaceae</taxon>
        <taxon>Mycolicibacterium</taxon>
    </lineage>
</organism>
<dbReference type="Gene3D" id="3.40.50.720">
    <property type="entry name" value="NAD(P)-binding Rossmann-like Domain"/>
    <property type="match status" value="1"/>
</dbReference>